<keyword evidence="4" id="KW-1185">Reference proteome</keyword>
<dbReference type="OrthoDB" id="9791273at2"/>
<sequence>MADIQSIFKEYGTLYREKYGVTNNQAKVMKAIESCRTSALNAHVHTCNECGHEVISYNSCRNRHCPQCQDFKREQWLNKQEQSLLLTHYFHVVFTLPQELRSITLFNQEKIYNLLFKAACETLLELSSDPKHLGANIGFSAILHTWGQNLMFHPHIHCILPGGGLAMNNTRFIHTKKKFFIHVKVLGSVFGGKFLFYLNRIYANNELNFFGDIDYLQYPRNFQELIDFLYSIPWNVNSKPNLKKPSHVMKYLGNYTHRVAISIIVLLRLKMI</sequence>
<name>A0A1G5GSE8_9FIRM</name>
<dbReference type="PANTHER" id="PTHR37023">
    <property type="entry name" value="TRANSPOSASE"/>
    <property type="match status" value="1"/>
</dbReference>
<evidence type="ECO:0000313" key="4">
    <source>
        <dbReference type="Proteomes" id="UP000198636"/>
    </source>
</evidence>
<dbReference type="Pfam" id="PF04986">
    <property type="entry name" value="Y2_Tnp"/>
    <property type="match status" value="1"/>
</dbReference>
<feature type="domain" description="Transposase zinc-binding" evidence="2">
    <location>
        <begin position="7"/>
        <end position="96"/>
    </location>
</feature>
<dbReference type="AlphaFoldDB" id="A0A1G5GSE8"/>
<dbReference type="GO" id="GO:0003677">
    <property type="term" value="F:DNA binding"/>
    <property type="evidence" value="ECO:0007669"/>
    <property type="project" value="InterPro"/>
</dbReference>
<dbReference type="PANTHER" id="PTHR37023:SF1">
    <property type="entry name" value="ISSOD25 TRANSPOSASE TNPA_ISSOD25"/>
    <property type="match status" value="1"/>
</dbReference>
<evidence type="ECO:0000313" key="3">
    <source>
        <dbReference type="EMBL" id="SCY54307.1"/>
    </source>
</evidence>
<protein>
    <submittedName>
        <fullName evidence="3">Putative transposase</fullName>
    </submittedName>
</protein>
<gene>
    <name evidence="3" type="ORF">SAMN03080606_01757</name>
</gene>
<evidence type="ECO:0000259" key="2">
    <source>
        <dbReference type="Pfam" id="PF14319"/>
    </source>
</evidence>
<dbReference type="InterPro" id="IPR007069">
    <property type="entry name" value="Transposase_32"/>
</dbReference>
<dbReference type="RefSeq" id="WP_091542411.1">
    <property type="nucleotide sequence ID" value="NZ_FMUS01000010.1"/>
</dbReference>
<reference evidence="3 4" key="1">
    <citation type="submission" date="2016-10" db="EMBL/GenBank/DDBJ databases">
        <authorList>
            <person name="de Groot N.N."/>
        </authorList>
    </citation>
    <scope>NUCLEOTIDE SEQUENCE [LARGE SCALE GENOMIC DNA]</scope>
    <source>
        <strain evidence="3 4">DSM 18978</strain>
    </source>
</reference>
<feature type="domain" description="Transposase IS801/IS1294" evidence="1">
    <location>
        <begin position="138"/>
        <end position="262"/>
    </location>
</feature>
<dbReference type="EMBL" id="FMUS01000010">
    <property type="protein sequence ID" value="SCY54307.1"/>
    <property type="molecule type" value="Genomic_DNA"/>
</dbReference>
<dbReference type="STRING" id="1120976.SAMN03080606_01757"/>
<organism evidence="3 4">
    <name type="scientific">Alkaliphilus peptidifermentans DSM 18978</name>
    <dbReference type="NCBI Taxonomy" id="1120976"/>
    <lineage>
        <taxon>Bacteria</taxon>
        <taxon>Bacillati</taxon>
        <taxon>Bacillota</taxon>
        <taxon>Clostridia</taxon>
        <taxon>Peptostreptococcales</taxon>
        <taxon>Natronincolaceae</taxon>
        <taxon>Alkaliphilus</taxon>
    </lineage>
</organism>
<proteinExistence type="predicted"/>
<evidence type="ECO:0000259" key="1">
    <source>
        <dbReference type="Pfam" id="PF04986"/>
    </source>
</evidence>
<dbReference type="Proteomes" id="UP000198636">
    <property type="component" value="Unassembled WGS sequence"/>
</dbReference>
<dbReference type="GO" id="GO:0006313">
    <property type="term" value="P:DNA transposition"/>
    <property type="evidence" value="ECO:0007669"/>
    <property type="project" value="InterPro"/>
</dbReference>
<accession>A0A1G5GSE8</accession>
<dbReference type="Pfam" id="PF14319">
    <property type="entry name" value="Zn_Tnp_IS91"/>
    <property type="match status" value="1"/>
</dbReference>
<dbReference type="GO" id="GO:0004803">
    <property type="term" value="F:transposase activity"/>
    <property type="evidence" value="ECO:0007669"/>
    <property type="project" value="InterPro"/>
</dbReference>
<dbReference type="InterPro" id="IPR026889">
    <property type="entry name" value="Zn_Tnp"/>
</dbReference>